<organism evidence="1 2">
    <name type="scientific">Nibrella viscosa</name>
    <dbReference type="NCBI Taxonomy" id="1084524"/>
    <lineage>
        <taxon>Bacteria</taxon>
        <taxon>Pseudomonadati</taxon>
        <taxon>Bacteroidota</taxon>
        <taxon>Cytophagia</taxon>
        <taxon>Cytophagales</taxon>
        <taxon>Spirosomataceae</taxon>
        <taxon>Nibrella</taxon>
    </lineage>
</organism>
<protein>
    <submittedName>
        <fullName evidence="1">Uncharacterized protein</fullName>
    </submittedName>
</protein>
<reference evidence="2" key="1">
    <citation type="journal article" date="2019" name="Int. J. Syst. Evol. Microbiol.">
        <title>The Global Catalogue of Microorganisms (GCM) 10K type strain sequencing project: providing services to taxonomists for standard genome sequencing and annotation.</title>
        <authorList>
            <consortium name="The Broad Institute Genomics Platform"/>
            <consortium name="The Broad Institute Genome Sequencing Center for Infectious Disease"/>
            <person name="Wu L."/>
            <person name="Ma J."/>
        </authorList>
    </citation>
    <scope>NUCLEOTIDE SEQUENCE [LARGE SCALE GENOMIC DNA]</scope>
    <source>
        <strain evidence="2">JCM 17925</strain>
    </source>
</reference>
<sequence length="129" mass="15049">MERVQLIIEAPTTQDQSAGFWGRVTYEDNLIVDHAENLKALQANMRQLLLDFHDLGEVEFELCYDLHSFFEHYEYLKISKIAAYAGMNPSLLRHYKAQTKFPSMEQVRRIETAVHQLASELQQVHLVAR</sequence>
<proteinExistence type="predicted"/>
<evidence type="ECO:0000313" key="2">
    <source>
        <dbReference type="Proteomes" id="UP001500936"/>
    </source>
</evidence>
<dbReference type="EMBL" id="BAABHB010000016">
    <property type="protein sequence ID" value="GAA4418334.1"/>
    <property type="molecule type" value="Genomic_DNA"/>
</dbReference>
<dbReference type="Proteomes" id="UP001500936">
    <property type="component" value="Unassembled WGS sequence"/>
</dbReference>
<name>A0ABP8KWX7_9BACT</name>
<accession>A0ABP8KWX7</accession>
<evidence type="ECO:0000313" key="1">
    <source>
        <dbReference type="EMBL" id="GAA4418334.1"/>
    </source>
</evidence>
<comment type="caution">
    <text evidence="1">The sequence shown here is derived from an EMBL/GenBank/DDBJ whole genome shotgun (WGS) entry which is preliminary data.</text>
</comment>
<dbReference type="RefSeq" id="WP_345270954.1">
    <property type="nucleotide sequence ID" value="NZ_BAABHB010000016.1"/>
</dbReference>
<keyword evidence="2" id="KW-1185">Reference proteome</keyword>
<gene>
    <name evidence="1" type="ORF">GCM10023187_51680</name>
</gene>